<proteinExistence type="predicted"/>
<dbReference type="Gene3D" id="3.60.10.10">
    <property type="entry name" value="Endonuclease/exonuclease/phosphatase"/>
    <property type="match status" value="1"/>
</dbReference>
<dbReference type="EMBL" id="CAJNOC010011579">
    <property type="protein sequence ID" value="CAF1149017.1"/>
    <property type="molecule type" value="Genomic_DNA"/>
</dbReference>
<comment type="caution">
    <text evidence="1">The sequence shown here is derived from an EMBL/GenBank/DDBJ whole genome shotgun (WGS) entry which is preliminary data.</text>
</comment>
<dbReference type="GO" id="GO:0061343">
    <property type="term" value="P:cell adhesion involved in heart morphogenesis"/>
    <property type="evidence" value="ECO:0007669"/>
    <property type="project" value="TreeGrafter"/>
</dbReference>
<keyword evidence="2" id="KW-1185">Reference proteome</keyword>
<dbReference type="PANTHER" id="PTHR33395:SF22">
    <property type="entry name" value="REVERSE TRANSCRIPTASE DOMAIN-CONTAINING PROTEIN"/>
    <property type="match status" value="1"/>
</dbReference>
<dbReference type="PANTHER" id="PTHR33395">
    <property type="entry name" value="TRANSCRIPTASE, PUTATIVE-RELATED-RELATED"/>
    <property type="match status" value="1"/>
</dbReference>
<evidence type="ECO:0008006" key="3">
    <source>
        <dbReference type="Google" id="ProtNLM"/>
    </source>
</evidence>
<dbReference type="AlphaFoldDB" id="A0A814SJH4"/>
<dbReference type="SUPFAM" id="SSF56219">
    <property type="entry name" value="DNase I-like"/>
    <property type="match status" value="1"/>
</dbReference>
<dbReference type="OrthoDB" id="6762350at2759"/>
<organism evidence="1 2">
    <name type="scientific">Brachionus calyciflorus</name>
    <dbReference type="NCBI Taxonomy" id="104777"/>
    <lineage>
        <taxon>Eukaryota</taxon>
        <taxon>Metazoa</taxon>
        <taxon>Spiralia</taxon>
        <taxon>Gnathifera</taxon>
        <taxon>Rotifera</taxon>
        <taxon>Eurotatoria</taxon>
        <taxon>Monogononta</taxon>
        <taxon>Pseudotrocha</taxon>
        <taxon>Ploima</taxon>
        <taxon>Brachionidae</taxon>
        <taxon>Brachionus</taxon>
    </lineage>
</organism>
<dbReference type="GO" id="GO:0007508">
    <property type="term" value="P:larval heart development"/>
    <property type="evidence" value="ECO:0007669"/>
    <property type="project" value="TreeGrafter"/>
</dbReference>
<dbReference type="GO" id="GO:0031012">
    <property type="term" value="C:extracellular matrix"/>
    <property type="evidence" value="ECO:0007669"/>
    <property type="project" value="TreeGrafter"/>
</dbReference>
<evidence type="ECO:0000313" key="2">
    <source>
        <dbReference type="Proteomes" id="UP000663879"/>
    </source>
</evidence>
<reference evidence="1" key="1">
    <citation type="submission" date="2021-02" db="EMBL/GenBank/DDBJ databases">
        <authorList>
            <person name="Nowell W R."/>
        </authorList>
    </citation>
    <scope>NUCLEOTIDE SEQUENCE</scope>
    <source>
        <strain evidence="1">Ploen Becks lab</strain>
    </source>
</reference>
<protein>
    <recommendedName>
        <fullName evidence="3">Endonuclease/exonuclease/phosphatase domain-containing protein</fullName>
    </recommendedName>
</protein>
<gene>
    <name evidence="1" type="ORF">OXX778_LOCUS23212</name>
</gene>
<evidence type="ECO:0000313" key="1">
    <source>
        <dbReference type="EMBL" id="CAF1149017.1"/>
    </source>
</evidence>
<dbReference type="Proteomes" id="UP000663879">
    <property type="component" value="Unassembled WGS sequence"/>
</dbReference>
<dbReference type="InterPro" id="IPR036691">
    <property type="entry name" value="Endo/exonu/phosph_ase_sf"/>
</dbReference>
<name>A0A814SJH4_9BILA</name>
<sequence>MGFIDMVYTKIKRNTTGTHHVSPAHSPITKLSCLYFNATSLVNKMSEFKTTLCTLDPEIVVVSETWFKEDSLMEVENYTLYKKVRNSGNGGGVAIYIKNSIKSIEIASLRTQLGEQVWCSIIVGKEKILIGCQYRSTNTDRLVSNHLTRLITTAKNLVDSKKFTDLLVFGDYYFPQIKWSST</sequence>
<accession>A0A814SJH4</accession>